<dbReference type="InterPro" id="IPR006139">
    <property type="entry name" value="D-isomer_2_OHA_DH_cat_dom"/>
</dbReference>
<comment type="subunit">
    <text evidence="5">Homodimer.</text>
</comment>
<keyword evidence="4 5" id="KW-0520">NAD</keyword>
<evidence type="ECO:0000259" key="6">
    <source>
        <dbReference type="Pfam" id="PF00389"/>
    </source>
</evidence>
<reference evidence="8" key="1">
    <citation type="submission" date="2023-03" db="EMBL/GenBank/DDBJ databases">
        <title>Mating type loci evolution in Malassezia.</title>
        <authorList>
            <person name="Coelho M.A."/>
        </authorList>
    </citation>
    <scope>NUCLEOTIDE SEQUENCE</scope>
    <source>
        <strain evidence="8">CBS 9557</strain>
    </source>
</reference>
<dbReference type="SUPFAM" id="SSF52283">
    <property type="entry name" value="Formate/glycerate dehydrogenase catalytic domain-like"/>
    <property type="match status" value="1"/>
</dbReference>
<evidence type="ECO:0000256" key="2">
    <source>
        <dbReference type="ARBA" id="ARBA00013128"/>
    </source>
</evidence>
<comment type="caution">
    <text evidence="5">Lacks conserved residue(s) required for the propagation of feature annotation.</text>
</comment>
<dbReference type="PROSITE" id="PS00671">
    <property type="entry name" value="D_2_HYDROXYACID_DH_3"/>
    <property type="match status" value="1"/>
</dbReference>
<dbReference type="GO" id="GO:0008863">
    <property type="term" value="F:formate dehydrogenase (NAD+) activity"/>
    <property type="evidence" value="ECO:0007669"/>
    <property type="project" value="UniProtKB-UniRule"/>
</dbReference>
<comment type="similarity">
    <text evidence="5">Belongs to the D-isomer specific 2-hydroxyacid dehydrogenase family. FDH subfamily.</text>
</comment>
<dbReference type="GO" id="GO:0016616">
    <property type="term" value="F:oxidoreductase activity, acting on the CH-OH group of donors, NAD or NADP as acceptor"/>
    <property type="evidence" value="ECO:0007669"/>
    <property type="project" value="InterPro"/>
</dbReference>
<dbReference type="PROSITE" id="PS00670">
    <property type="entry name" value="D_2_HYDROXYACID_DH_2"/>
    <property type="match status" value="1"/>
</dbReference>
<dbReference type="CDD" id="cd05302">
    <property type="entry name" value="FDH"/>
    <property type="match status" value="1"/>
</dbReference>
<feature type="domain" description="D-isomer specific 2-hydroxyacid dehydrogenase NAD-binding" evidence="7">
    <location>
        <begin position="153"/>
        <end position="340"/>
    </location>
</feature>
<dbReference type="SUPFAM" id="SSF51735">
    <property type="entry name" value="NAD(P)-binding Rossmann-fold domains"/>
    <property type="match status" value="1"/>
</dbReference>
<dbReference type="HAMAP" id="MF_03210">
    <property type="entry name" value="Formate_dehydrogenase"/>
    <property type="match status" value="1"/>
</dbReference>
<evidence type="ECO:0000256" key="4">
    <source>
        <dbReference type="ARBA" id="ARBA00023027"/>
    </source>
</evidence>
<dbReference type="NCBIfam" id="NF005750">
    <property type="entry name" value="PRK07574.1"/>
    <property type="match status" value="1"/>
</dbReference>
<dbReference type="Pfam" id="PF02826">
    <property type="entry name" value="2-Hacid_dh_C"/>
    <property type="match status" value="1"/>
</dbReference>
<gene>
    <name evidence="8" type="ORF">MNAN1_003470</name>
</gene>
<proteinExistence type="inferred from homology"/>
<dbReference type="InterPro" id="IPR029752">
    <property type="entry name" value="D-isomer_DH_CS1"/>
</dbReference>
<sequence>MWTLRATSIRSVRPLCRTFSQSANRCDKVVAALYRGGEAAERQPRLLATLENELGLRKWIEEQGHTLVVTDDKDGLESTFARELKDADIAITTPFHPAYISAELIDRSPKLKACITAGVGSDHVDLEKANERKIGVYEVTGSNVTSVAEHAVMTALVLVRNFVPAHKQYVDEKGWDVADIAQNSYDIEGKVVGTVGFGRIGRLIMERLKPFGMKEMLYYDYNRMDAETEQQYGVRHVETVEELVSQCDIVMINAPLHEGTKGLFNKELISKMKKGAWLINTARGAICVEQDVAEAVKTGQLNGYGGDVSFPQPAPKDHPWRTMSNSWNAGGGNAMTPHISGTSLDAQSRYIAGTKEILANIWNGKPQTQVNVIVEGGRYVSTAYGQR</sequence>
<feature type="binding site" evidence="5">
    <location>
        <position position="119"/>
    </location>
    <ligand>
        <name>substrate</name>
    </ligand>
</feature>
<keyword evidence="9" id="KW-1185">Reference proteome</keyword>
<feature type="binding site" evidence="5">
    <location>
        <position position="143"/>
    </location>
    <ligand>
        <name>substrate</name>
    </ligand>
</feature>
<feature type="domain" description="D-isomer specific 2-hydroxyacid dehydrogenase catalytic" evidence="6">
    <location>
        <begin position="59"/>
        <end position="352"/>
    </location>
</feature>
<evidence type="ECO:0000313" key="8">
    <source>
        <dbReference type="EMBL" id="WFD28459.1"/>
    </source>
</evidence>
<protein>
    <recommendedName>
        <fullName evidence="2 5">Formate dehydrogenase</fullName>
        <shortName evidence="5">FDH</shortName>
        <ecNumber evidence="2 5">1.17.1.9</ecNumber>
    </recommendedName>
    <alternativeName>
        <fullName evidence="5">NAD-dependent formate dehydrogenase</fullName>
    </alternativeName>
</protein>
<comment type="function">
    <text evidence="5">Catalyzes the NAD(+)-dependent oxidation of formate to carbon dioxide. Formate oxidation is the final step in the methanol oxidation pathway in methylotrophic microorganisms. Has a role in the detoxification of exogenous formate in non-methylotrophic organisms.</text>
</comment>
<dbReference type="InterPro" id="IPR036291">
    <property type="entry name" value="NAD(P)-bd_dom_sf"/>
</dbReference>
<feature type="site" description="Important for catalytic activity" evidence="5">
    <location>
        <position position="338"/>
    </location>
</feature>
<keyword evidence="5" id="KW-0963">Cytoplasm</keyword>
<feature type="binding site" evidence="5">
    <location>
        <begin position="338"/>
        <end position="341"/>
    </location>
    <ligand>
        <name>NAD(+)</name>
        <dbReference type="ChEBI" id="CHEBI:57540"/>
    </ligand>
</feature>
<evidence type="ECO:0000256" key="3">
    <source>
        <dbReference type="ARBA" id="ARBA00023002"/>
    </source>
</evidence>
<dbReference type="InterPro" id="IPR029753">
    <property type="entry name" value="D-isomer_DH_CS"/>
</dbReference>
<dbReference type="EMBL" id="CP119897">
    <property type="protein sequence ID" value="WFD28459.1"/>
    <property type="molecule type" value="Genomic_DNA"/>
</dbReference>
<name>A0AAF0EMD2_9BASI</name>
<dbReference type="GO" id="GO:0005829">
    <property type="term" value="C:cytosol"/>
    <property type="evidence" value="ECO:0007669"/>
    <property type="project" value="TreeGrafter"/>
</dbReference>
<evidence type="ECO:0000259" key="7">
    <source>
        <dbReference type="Pfam" id="PF02826"/>
    </source>
</evidence>
<dbReference type="Gene3D" id="3.40.50.720">
    <property type="entry name" value="NAD(P)-binding Rossmann-like Domain"/>
    <property type="match status" value="2"/>
</dbReference>
<dbReference type="GO" id="GO:0042183">
    <property type="term" value="P:formate catabolic process"/>
    <property type="evidence" value="ECO:0007669"/>
    <property type="project" value="UniProtKB-UniRule"/>
</dbReference>
<keyword evidence="3 5" id="KW-0560">Oxidoreductase</keyword>
<accession>A0AAF0EMD2</accession>
<dbReference type="AlphaFoldDB" id="A0AAF0EMD2"/>
<dbReference type="PROSITE" id="PS00065">
    <property type="entry name" value="D_2_HYDROXYACID_DH_1"/>
    <property type="match status" value="1"/>
</dbReference>
<dbReference type="InterPro" id="IPR006140">
    <property type="entry name" value="D-isomer_DH_NAD-bd"/>
</dbReference>
<comment type="subcellular location">
    <subcellularLocation>
        <location evidence="5">Cytoplasm</location>
    </subcellularLocation>
</comment>
<feature type="binding site" evidence="5">
    <location>
        <begin position="255"/>
        <end position="259"/>
    </location>
    <ligand>
        <name>NAD(+)</name>
        <dbReference type="ChEBI" id="CHEBI:57540"/>
    </ligand>
</feature>
<comment type="catalytic activity">
    <reaction evidence="1 5">
        <text>formate + NAD(+) = CO2 + NADH</text>
        <dbReference type="Rhea" id="RHEA:15985"/>
        <dbReference type="ChEBI" id="CHEBI:15740"/>
        <dbReference type="ChEBI" id="CHEBI:16526"/>
        <dbReference type="ChEBI" id="CHEBI:57540"/>
        <dbReference type="ChEBI" id="CHEBI:57945"/>
        <dbReference type="EC" id="1.17.1.9"/>
    </reaction>
</comment>
<dbReference type="Proteomes" id="UP001213623">
    <property type="component" value="Chromosome 6"/>
</dbReference>
<dbReference type="GO" id="GO:0051287">
    <property type="term" value="F:NAD binding"/>
    <property type="evidence" value="ECO:0007669"/>
    <property type="project" value="InterPro"/>
</dbReference>
<dbReference type="PANTHER" id="PTHR42938">
    <property type="entry name" value="FORMATE DEHYDROGENASE 1"/>
    <property type="match status" value="1"/>
</dbReference>
<feature type="binding site" evidence="5">
    <location>
        <position position="307"/>
    </location>
    <ligand>
        <name>NAD(+)</name>
        <dbReference type="ChEBI" id="CHEBI:57540"/>
    </ligand>
</feature>
<feature type="site" description="Important for catalytic activity" evidence="5">
    <location>
        <position position="283"/>
    </location>
</feature>
<dbReference type="Pfam" id="PF00389">
    <property type="entry name" value="2-Hacid_dh"/>
    <property type="match status" value="1"/>
</dbReference>
<evidence type="ECO:0000256" key="1">
    <source>
        <dbReference type="ARBA" id="ARBA00000455"/>
    </source>
</evidence>
<evidence type="ECO:0000313" key="9">
    <source>
        <dbReference type="Proteomes" id="UP001213623"/>
    </source>
</evidence>
<dbReference type="InterPro" id="IPR033689">
    <property type="entry name" value="FDH_NAD-dep"/>
</dbReference>
<dbReference type="FunFam" id="3.40.50.720:FF:000057">
    <property type="entry name" value="Formate dehydrogenase"/>
    <property type="match status" value="1"/>
</dbReference>
<feature type="binding site" evidence="5">
    <location>
        <begin position="199"/>
        <end position="200"/>
    </location>
    <ligand>
        <name>NAD(+)</name>
        <dbReference type="ChEBI" id="CHEBI:57540"/>
    </ligand>
</feature>
<dbReference type="EC" id="1.17.1.9" evidence="2 5"/>
<evidence type="ECO:0000256" key="5">
    <source>
        <dbReference type="HAMAP-Rule" id="MF_03210"/>
    </source>
</evidence>
<feature type="binding site" evidence="5">
    <location>
        <position position="281"/>
    </location>
    <ligand>
        <name>NAD(+)</name>
        <dbReference type="ChEBI" id="CHEBI:57540"/>
    </ligand>
</feature>
<organism evidence="8 9">
    <name type="scientific">Malassezia nana</name>
    <dbReference type="NCBI Taxonomy" id="180528"/>
    <lineage>
        <taxon>Eukaryota</taxon>
        <taxon>Fungi</taxon>
        <taxon>Dikarya</taxon>
        <taxon>Basidiomycota</taxon>
        <taxon>Ustilaginomycotina</taxon>
        <taxon>Malasseziomycetes</taxon>
        <taxon>Malasseziales</taxon>
        <taxon>Malasseziaceae</taxon>
        <taxon>Malassezia</taxon>
    </lineage>
</organism>
<feature type="binding site" evidence="5">
    <location>
        <position position="220"/>
    </location>
    <ligand>
        <name>NAD(+)</name>
        <dbReference type="ChEBI" id="CHEBI:57540"/>
    </ligand>
</feature>
<dbReference type="PANTHER" id="PTHR42938:SF9">
    <property type="entry name" value="FORMATE DEHYDROGENASE 1"/>
    <property type="match status" value="1"/>
</dbReference>